<evidence type="ECO:0000313" key="2">
    <source>
        <dbReference type="Proteomes" id="UP000702425"/>
    </source>
</evidence>
<protein>
    <submittedName>
        <fullName evidence="1">Uncharacterized protein</fullName>
    </submittedName>
</protein>
<evidence type="ECO:0000313" key="1">
    <source>
        <dbReference type="EMBL" id="NQE35039.1"/>
    </source>
</evidence>
<keyword evidence="2" id="KW-1185">Reference proteome</keyword>
<gene>
    <name evidence="1" type="ORF">E5S67_02768</name>
</gene>
<reference evidence="1 2" key="1">
    <citation type="journal article" date="2020" name="Sci. Rep.">
        <title>A novel cyanobacterial geosmin producer, revising GeoA distribution and dispersion patterns in Bacteria.</title>
        <authorList>
            <person name="Churro C."/>
            <person name="Semedo-Aguiar A.P."/>
            <person name="Silva A.D."/>
            <person name="Pereira-Leal J.B."/>
            <person name="Leite R.B."/>
        </authorList>
    </citation>
    <scope>NUCLEOTIDE SEQUENCE [LARGE SCALE GENOMIC DNA]</scope>
    <source>
        <strain evidence="1 2">IPMA8</strain>
    </source>
</reference>
<dbReference type="EMBL" id="SRRZ01000045">
    <property type="protein sequence ID" value="NQE35039.1"/>
    <property type="molecule type" value="Genomic_DNA"/>
</dbReference>
<sequence>MLPKKSGDNIVRWCQLKPKGRQGISSTGLIAKVLSKRTQEFISPMGEEFSFEAGVSPRAGQLVVR</sequence>
<comment type="caution">
    <text evidence="1">The sequence shown here is derived from an EMBL/GenBank/DDBJ whole genome shotgun (WGS) entry which is preliminary data.</text>
</comment>
<name>A0ABX2CX97_9CYAN</name>
<dbReference type="RefSeq" id="WP_216670437.1">
    <property type="nucleotide sequence ID" value="NZ_SRRZ01000045.1"/>
</dbReference>
<proteinExistence type="predicted"/>
<dbReference type="Proteomes" id="UP000702425">
    <property type="component" value="Unassembled WGS sequence"/>
</dbReference>
<organism evidence="1 2">
    <name type="scientific">Microcoleus asticus IPMA8</name>
    <dbReference type="NCBI Taxonomy" id="2563858"/>
    <lineage>
        <taxon>Bacteria</taxon>
        <taxon>Bacillati</taxon>
        <taxon>Cyanobacteriota</taxon>
        <taxon>Cyanophyceae</taxon>
        <taxon>Oscillatoriophycideae</taxon>
        <taxon>Oscillatoriales</taxon>
        <taxon>Microcoleaceae</taxon>
        <taxon>Microcoleus</taxon>
        <taxon>Microcoleus asticus</taxon>
    </lineage>
</organism>
<accession>A0ABX2CX97</accession>